<dbReference type="Pfam" id="PF07714">
    <property type="entry name" value="PK_Tyr_Ser-Thr"/>
    <property type="match status" value="1"/>
</dbReference>
<evidence type="ECO:0000256" key="8">
    <source>
        <dbReference type="PROSITE-ProRule" id="PRU10141"/>
    </source>
</evidence>
<keyword evidence="5 8" id="KW-0067">ATP-binding</keyword>
<accession>A0A0L0C7C2</accession>
<dbReference type="GO" id="GO:0043235">
    <property type="term" value="C:receptor complex"/>
    <property type="evidence" value="ECO:0007669"/>
    <property type="project" value="TreeGrafter"/>
</dbReference>
<dbReference type="GO" id="GO:0007169">
    <property type="term" value="P:cell surface receptor protein tyrosine kinase signaling pathway"/>
    <property type="evidence" value="ECO:0007669"/>
    <property type="project" value="TreeGrafter"/>
</dbReference>
<evidence type="ECO:0000256" key="6">
    <source>
        <dbReference type="ARBA" id="ARBA00023137"/>
    </source>
</evidence>
<evidence type="ECO:0000256" key="3">
    <source>
        <dbReference type="ARBA" id="ARBA00022741"/>
    </source>
</evidence>
<keyword evidence="12" id="KW-1185">Reference proteome</keyword>
<comment type="catalytic activity">
    <reaction evidence="7">
        <text>L-tyrosyl-[protein] + ATP = O-phospho-L-tyrosyl-[protein] + ADP + H(+)</text>
        <dbReference type="Rhea" id="RHEA:10596"/>
        <dbReference type="Rhea" id="RHEA-COMP:10136"/>
        <dbReference type="Rhea" id="RHEA-COMP:20101"/>
        <dbReference type="ChEBI" id="CHEBI:15378"/>
        <dbReference type="ChEBI" id="CHEBI:30616"/>
        <dbReference type="ChEBI" id="CHEBI:46858"/>
        <dbReference type="ChEBI" id="CHEBI:61978"/>
        <dbReference type="ChEBI" id="CHEBI:456216"/>
        <dbReference type="EC" id="2.7.10.1"/>
    </reaction>
</comment>
<dbReference type="Gene3D" id="3.30.200.20">
    <property type="entry name" value="Phosphorylase Kinase, domain 1"/>
    <property type="match status" value="1"/>
</dbReference>
<feature type="transmembrane region" description="Helical" evidence="9">
    <location>
        <begin position="240"/>
        <end position="262"/>
    </location>
</feature>
<dbReference type="OMA" id="APCSEYT"/>
<evidence type="ECO:0000256" key="4">
    <source>
        <dbReference type="ARBA" id="ARBA00022777"/>
    </source>
</evidence>
<keyword evidence="9" id="KW-0472">Membrane</keyword>
<dbReference type="CDD" id="cd00192">
    <property type="entry name" value="PTKc"/>
    <property type="match status" value="1"/>
</dbReference>
<proteinExistence type="predicted"/>
<keyword evidence="3 8" id="KW-0547">Nucleotide-binding</keyword>
<keyword evidence="9" id="KW-1133">Transmembrane helix</keyword>
<dbReference type="InterPro" id="IPR008266">
    <property type="entry name" value="Tyr_kinase_AS"/>
</dbReference>
<dbReference type="InterPro" id="IPR011009">
    <property type="entry name" value="Kinase-like_dom_sf"/>
</dbReference>
<dbReference type="GO" id="GO:0005524">
    <property type="term" value="F:ATP binding"/>
    <property type="evidence" value="ECO:0007669"/>
    <property type="project" value="UniProtKB-UniRule"/>
</dbReference>
<evidence type="ECO:0000313" key="11">
    <source>
        <dbReference type="EMBL" id="KNC28293.1"/>
    </source>
</evidence>
<feature type="domain" description="Protein kinase" evidence="10">
    <location>
        <begin position="314"/>
        <end position="654"/>
    </location>
</feature>
<evidence type="ECO:0000256" key="2">
    <source>
        <dbReference type="ARBA" id="ARBA00022679"/>
    </source>
</evidence>
<dbReference type="OrthoDB" id="3256376at2759"/>
<comment type="subcellular location">
    <subcellularLocation>
        <location evidence="1">Membrane</location>
        <topology evidence="1">Single-pass membrane protein</topology>
    </subcellularLocation>
</comment>
<dbReference type="Proteomes" id="UP000037069">
    <property type="component" value="Unassembled WGS sequence"/>
</dbReference>
<dbReference type="AlphaFoldDB" id="A0A0L0C7C2"/>
<dbReference type="PROSITE" id="PS00109">
    <property type="entry name" value="PROTEIN_KINASE_TYR"/>
    <property type="match status" value="1"/>
</dbReference>
<evidence type="ECO:0000256" key="5">
    <source>
        <dbReference type="ARBA" id="ARBA00022840"/>
    </source>
</evidence>
<dbReference type="InterPro" id="IPR000719">
    <property type="entry name" value="Prot_kinase_dom"/>
</dbReference>
<dbReference type="STRING" id="7375.A0A0L0C7C2"/>
<organism evidence="11 12">
    <name type="scientific">Lucilia cuprina</name>
    <name type="common">Green bottle fly</name>
    <name type="synonym">Australian sheep blowfly</name>
    <dbReference type="NCBI Taxonomy" id="7375"/>
    <lineage>
        <taxon>Eukaryota</taxon>
        <taxon>Metazoa</taxon>
        <taxon>Ecdysozoa</taxon>
        <taxon>Arthropoda</taxon>
        <taxon>Hexapoda</taxon>
        <taxon>Insecta</taxon>
        <taxon>Pterygota</taxon>
        <taxon>Neoptera</taxon>
        <taxon>Endopterygota</taxon>
        <taxon>Diptera</taxon>
        <taxon>Brachycera</taxon>
        <taxon>Muscomorpha</taxon>
        <taxon>Oestroidea</taxon>
        <taxon>Calliphoridae</taxon>
        <taxon>Luciliinae</taxon>
        <taxon>Lucilia</taxon>
    </lineage>
</organism>
<evidence type="ECO:0000313" key="12">
    <source>
        <dbReference type="Proteomes" id="UP000037069"/>
    </source>
</evidence>
<keyword evidence="9" id="KW-0812">Transmembrane</keyword>
<evidence type="ECO:0000256" key="1">
    <source>
        <dbReference type="ARBA" id="ARBA00004167"/>
    </source>
</evidence>
<evidence type="ECO:0000256" key="9">
    <source>
        <dbReference type="SAM" id="Phobius"/>
    </source>
</evidence>
<dbReference type="GO" id="GO:0004714">
    <property type="term" value="F:transmembrane receptor protein tyrosine kinase activity"/>
    <property type="evidence" value="ECO:0007669"/>
    <property type="project" value="UniProtKB-EC"/>
</dbReference>
<dbReference type="PROSITE" id="PS50011">
    <property type="entry name" value="PROTEIN_KINASE_DOM"/>
    <property type="match status" value="1"/>
</dbReference>
<dbReference type="PANTHER" id="PTHR24416:SF594">
    <property type="entry name" value="PROTEIN KINASE DOMAIN-CONTAINING PROTEIN"/>
    <property type="match status" value="1"/>
</dbReference>
<sequence length="672" mass="76657">NLLRGEITDIETDIGLNESKDELQLKLSWKDNLPNDTSYNVIVTAVNSTECYEMPCSLYGIQKVTCYTKYTYHQNTCYCVSGVCSCQHQSTLPKVNTVGLIFNNHTIHLKWSLPNNDEIFKNIQLKKISIIINEQTNPSLSWGGKNLPILEKIYPLTNYISNASSSSSNRIQQGMFKIEISRDLTPGTVLNIHTNVIDELECLGPSNVIKLKVPSNALNLLTNEDHNVDNKNSIDGNVRLALIVVSASFITAIIAVFTYYVWIKHKSKQTNEVEINAEFLPTGIPMENNINYVPYIEFQMVQRNNQFEIAPGDIHIEAEIGEGAFGRVFRATAINLAHVQRGELIAVKQLKKMSTQEEESEFLKEIEMLQNVGMHSNIVRFLGCCTLERPYFMVMEYVGRGDLLSYLRKVREESTRLIKQNANYKNLGSSVRIPGQNEVKLKYLELKMSSTQSVDSENESMTRVPIPSFAETTYTVINDEDDADAKLFEYRLDNKELYDFALQIANGMRFLEEQKITHRDLAARNVLIDDRKTLKISDFGLSRHDVYVNTKVRKLPLRWLSIEAILDNIYTNKSDVWAYGVVLWEIGTLGASPYPTLSNHELVKFLKMGGRLEKPDICTEQIYELMLKCWSEFCDDRPSFEEIYTILSSSSAYIDISTLSDDYVFPPIKDND</sequence>
<dbReference type="InterPro" id="IPR050122">
    <property type="entry name" value="RTK"/>
</dbReference>
<keyword evidence="2" id="KW-0808">Transferase</keyword>
<name>A0A0L0C7C2_LUCCU</name>
<dbReference type="SMART" id="SM00219">
    <property type="entry name" value="TyrKc"/>
    <property type="match status" value="1"/>
</dbReference>
<reference evidence="11 12" key="1">
    <citation type="journal article" date="2015" name="Nat. Commun.">
        <title>Lucilia cuprina genome unlocks parasitic fly biology to underpin future interventions.</title>
        <authorList>
            <person name="Anstead C.A."/>
            <person name="Korhonen P.K."/>
            <person name="Young N.D."/>
            <person name="Hall R.S."/>
            <person name="Jex A.R."/>
            <person name="Murali S.C."/>
            <person name="Hughes D.S."/>
            <person name="Lee S.F."/>
            <person name="Perry T."/>
            <person name="Stroehlein A.J."/>
            <person name="Ansell B.R."/>
            <person name="Breugelmans B."/>
            <person name="Hofmann A."/>
            <person name="Qu J."/>
            <person name="Dugan S."/>
            <person name="Lee S.L."/>
            <person name="Chao H."/>
            <person name="Dinh H."/>
            <person name="Han Y."/>
            <person name="Doddapaneni H.V."/>
            <person name="Worley K.C."/>
            <person name="Muzny D.M."/>
            <person name="Ioannidis P."/>
            <person name="Waterhouse R.M."/>
            <person name="Zdobnov E.M."/>
            <person name="James P.J."/>
            <person name="Bagnall N.H."/>
            <person name="Kotze A.C."/>
            <person name="Gibbs R.A."/>
            <person name="Richards S."/>
            <person name="Batterham P."/>
            <person name="Gasser R.B."/>
        </authorList>
    </citation>
    <scope>NUCLEOTIDE SEQUENCE [LARGE SCALE GENOMIC DNA]</scope>
    <source>
        <strain evidence="11 12">LS</strain>
        <tissue evidence="11">Full body</tissue>
    </source>
</reference>
<keyword evidence="4" id="KW-0418">Kinase</keyword>
<dbReference type="PANTHER" id="PTHR24416">
    <property type="entry name" value="TYROSINE-PROTEIN KINASE RECEPTOR"/>
    <property type="match status" value="1"/>
</dbReference>
<dbReference type="InterPro" id="IPR001245">
    <property type="entry name" value="Ser-Thr/Tyr_kinase_cat_dom"/>
</dbReference>
<protein>
    <recommendedName>
        <fullName evidence="10">Protein kinase domain-containing protein</fullName>
    </recommendedName>
</protein>
<evidence type="ECO:0000259" key="10">
    <source>
        <dbReference type="PROSITE" id="PS50011"/>
    </source>
</evidence>
<gene>
    <name evidence="11" type="ORF">FF38_13986</name>
</gene>
<dbReference type="FunFam" id="1.10.510.10:FF:000554">
    <property type="entry name" value="Predicted protein"/>
    <property type="match status" value="1"/>
</dbReference>
<feature type="non-terminal residue" evidence="11">
    <location>
        <position position="1"/>
    </location>
</feature>
<dbReference type="GO" id="GO:0005886">
    <property type="term" value="C:plasma membrane"/>
    <property type="evidence" value="ECO:0007669"/>
    <property type="project" value="TreeGrafter"/>
</dbReference>
<dbReference type="EMBL" id="JRES01000799">
    <property type="protein sequence ID" value="KNC28293.1"/>
    <property type="molecule type" value="Genomic_DNA"/>
</dbReference>
<dbReference type="PROSITE" id="PS00107">
    <property type="entry name" value="PROTEIN_KINASE_ATP"/>
    <property type="match status" value="1"/>
</dbReference>
<feature type="binding site" evidence="8">
    <location>
        <position position="348"/>
    </location>
    <ligand>
        <name>ATP</name>
        <dbReference type="ChEBI" id="CHEBI:30616"/>
    </ligand>
</feature>
<evidence type="ECO:0000256" key="7">
    <source>
        <dbReference type="ARBA" id="ARBA00051243"/>
    </source>
</evidence>
<comment type="caution">
    <text evidence="11">The sequence shown here is derived from an EMBL/GenBank/DDBJ whole genome shotgun (WGS) entry which is preliminary data.</text>
</comment>
<dbReference type="InterPro" id="IPR017441">
    <property type="entry name" value="Protein_kinase_ATP_BS"/>
</dbReference>
<keyword evidence="6" id="KW-0829">Tyrosine-protein kinase</keyword>
<dbReference type="Gene3D" id="1.10.510.10">
    <property type="entry name" value="Transferase(Phosphotransferase) domain 1"/>
    <property type="match status" value="1"/>
</dbReference>
<dbReference type="InterPro" id="IPR020635">
    <property type="entry name" value="Tyr_kinase_cat_dom"/>
</dbReference>
<dbReference type="SUPFAM" id="SSF56112">
    <property type="entry name" value="Protein kinase-like (PK-like)"/>
    <property type="match status" value="1"/>
</dbReference>